<dbReference type="InterPro" id="IPR036691">
    <property type="entry name" value="Endo/exonu/phosph_ase_sf"/>
</dbReference>
<protein>
    <recommendedName>
        <fullName evidence="1">Endonuclease/exonuclease/phosphatase domain-containing protein</fullName>
    </recommendedName>
</protein>
<name>A0A1H6FG23_9GAMM</name>
<dbReference type="AlphaFoldDB" id="A0A1H6FG23"/>
<reference evidence="2 3" key="1">
    <citation type="submission" date="2016-10" db="EMBL/GenBank/DDBJ databases">
        <authorList>
            <person name="de Groot N.N."/>
        </authorList>
    </citation>
    <scope>NUCLEOTIDE SEQUENCE [LARGE SCALE GENOMIC DNA]</scope>
    <source>
        <strain evidence="2">MBHS1</strain>
    </source>
</reference>
<gene>
    <name evidence="2" type="ORF">MBHS_04921</name>
</gene>
<keyword evidence="3" id="KW-1185">Reference proteome</keyword>
<accession>A0A1H6FG23</accession>
<evidence type="ECO:0000259" key="1">
    <source>
        <dbReference type="Pfam" id="PF03372"/>
    </source>
</evidence>
<sequence length="156" mass="17321">MEKKTSQVAEVIKFSLLSTPALSMSVKLQSQSFQLLVVHPVPPINLEMAALRDQQLQEIAWIVQHWQTPGMVLGDLNTALWSPAYLTLEQETGLYNARQGFGILPSWPAPFLPLGIPLDHCLLSPTFTVQNIALMPSIASDHQPLWIEVGLGRQTK</sequence>
<dbReference type="GO" id="GO:0003824">
    <property type="term" value="F:catalytic activity"/>
    <property type="evidence" value="ECO:0007669"/>
    <property type="project" value="InterPro"/>
</dbReference>
<dbReference type="RefSeq" id="WP_103922516.1">
    <property type="nucleotide sequence ID" value="NZ_FMSV02000557.1"/>
</dbReference>
<dbReference type="InterPro" id="IPR005135">
    <property type="entry name" value="Endo/exonuclease/phosphatase"/>
</dbReference>
<dbReference type="Pfam" id="PF03372">
    <property type="entry name" value="Exo_endo_phos"/>
    <property type="match status" value="1"/>
</dbReference>
<proteinExistence type="predicted"/>
<evidence type="ECO:0000313" key="3">
    <source>
        <dbReference type="Proteomes" id="UP000236724"/>
    </source>
</evidence>
<dbReference type="Proteomes" id="UP000236724">
    <property type="component" value="Unassembled WGS sequence"/>
</dbReference>
<dbReference type="Gene3D" id="3.60.10.10">
    <property type="entry name" value="Endonuclease/exonuclease/phosphatase"/>
    <property type="match status" value="1"/>
</dbReference>
<evidence type="ECO:0000313" key="2">
    <source>
        <dbReference type="EMBL" id="SEH09028.1"/>
    </source>
</evidence>
<feature type="domain" description="Endonuclease/exonuclease/phosphatase" evidence="1">
    <location>
        <begin position="28"/>
        <end position="142"/>
    </location>
</feature>
<dbReference type="SUPFAM" id="SSF56219">
    <property type="entry name" value="DNase I-like"/>
    <property type="match status" value="1"/>
</dbReference>
<dbReference type="EMBL" id="FMSV02000557">
    <property type="protein sequence ID" value="SEH09028.1"/>
    <property type="molecule type" value="Genomic_DNA"/>
</dbReference>
<organism evidence="2 3">
    <name type="scientific">Candidatus Venteria ishoeyi</name>
    <dbReference type="NCBI Taxonomy" id="1899563"/>
    <lineage>
        <taxon>Bacteria</taxon>
        <taxon>Pseudomonadati</taxon>
        <taxon>Pseudomonadota</taxon>
        <taxon>Gammaproteobacteria</taxon>
        <taxon>Thiotrichales</taxon>
        <taxon>Thiotrichaceae</taxon>
        <taxon>Venteria</taxon>
    </lineage>
</organism>